<dbReference type="GeneID" id="63693422"/>
<dbReference type="AlphaFoldDB" id="A0A017S2J3"/>
<sequence>MRALTNTVSVVPRGHGTEQSSEYDADRNVVESCLCPLSSVQPQITCYRDEPGVVSISSRFFRFSSLLPSSPHRWTRSPAFLSNRCSIVSISRLSRFAEVWRSRTELTGECEYGASVVPPRPLIGDVIQISPHRSIEIQFRYTHNDIGDISVSRSTFISTTTCMCRVLLTANGTLDGH</sequence>
<dbReference type="Proteomes" id="UP000019804">
    <property type="component" value="Unassembled WGS sequence"/>
</dbReference>
<name>A0A017S2J3_ASPRC</name>
<evidence type="ECO:0000313" key="3">
    <source>
        <dbReference type="Proteomes" id="UP000019804"/>
    </source>
</evidence>
<evidence type="ECO:0000313" key="2">
    <source>
        <dbReference type="EMBL" id="EYE90395.1"/>
    </source>
</evidence>
<protein>
    <submittedName>
        <fullName evidence="2">Uncharacterized protein</fullName>
    </submittedName>
</protein>
<accession>A0A017S2J3</accession>
<proteinExistence type="predicted"/>
<dbReference type="HOGENOM" id="CLU_1517566_0_0_1"/>
<dbReference type="EMBL" id="KK088460">
    <property type="protein sequence ID" value="EYE90395.1"/>
    <property type="molecule type" value="Genomic_DNA"/>
</dbReference>
<reference evidence="3" key="1">
    <citation type="journal article" date="2014" name="Nat. Commun.">
        <title>Genomic adaptations of the halophilic Dead Sea filamentous fungus Eurotium rubrum.</title>
        <authorList>
            <person name="Kis-Papo T."/>
            <person name="Weig A.R."/>
            <person name="Riley R."/>
            <person name="Persoh D."/>
            <person name="Salamov A."/>
            <person name="Sun H."/>
            <person name="Lipzen A."/>
            <person name="Wasser S.P."/>
            <person name="Rambold G."/>
            <person name="Grigoriev I.V."/>
            <person name="Nevo E."/>
        </authorList>
    </citation>
    <scope>NUCLEOTIDE SEQUENCE [LARGE SCALE GENOMIC DNA]</scope>
    <source>
        <strain evidence="3">CBS 135680</strain>
    </source>
</reference>
<feature type="region of interest" description="Disordered" evidence="1">
    <location>
        <begin position="1"/>
        <end position="22"/>
    </location>
</feature>
<organism evidence="2 3">
    <name type="scientific">Aspergillus ruber (strain CBS 135680)</name>
    <dbReference type="NCBI Taxonomy" id="1388766"/>
    <lineage>
        <taxon>Eukaryota</taxon>
        <taxon>Fungi</taxon>
        <taxon>Dikarya</taxon>
        <taxon>Ascomycota</taxon>
        <taxon>Pezizomycotina</taxon>
        <taxon>Eurotiomycetes</taxon>
        <taxon>Eurotiomycetidae</taxon>
        <taxon>Eurotiales</taxon>
        <taxon>Aspergillaceae</taxon>
        <taxon>Aspergillus</taxon>
        <taxon>Aspergillus subgen. Aspergillus</taxon>
    </lineage>
</organism>
<evidence type="ECO:0000256" key="1">
    <source>
        <dbReference type="SAM" id="MobiDB-lite"/>
    </source>
</evidence>
<dbReference type="RefSeq" id="XP_040634085.1">
    <property type="nucleotide sequence ID" value="XM_040778298.1"/>
</dbReference>
<gene>
    <name evidence="2" type="ORF">EURHEDRAFT_308326</name>
</gene>
<keyword evidence="3" id="KW-1185">Reference proteome</keyword>